<gene>
    <name evidence="6" type="primary">rsmI</name>
    <name evidence="8" type="ORF">SAMN04488692_11910</name>
</gene>
<dbReference type="Proteomes" id="UP000199476">
    <property type="component" value="Unassembled WGS sequence"/>
</dbReference>
<dbReference type="STRING" id="321763.SAMN04488692_11910"/>
<dbReference type="GO" id="GO:0005737">
    <property type="term" value="C:cytoplasm"/>
    <property type="evidence" value="ECO:0007669"/>
    <property type="project" value="UniProtKB-SubCell"/>
</dbReference>
<dbReference type="Pfam" id="PF00590">
    <property type="entry name" value="TP_methylase"/>
    <property type="match status" value="1"/>
</dbReference>
<dbReference type="PIRSF" id="PIRSF005917">
    <property type="entry name" value="MTase_YraL"/>
    <property type="match status" value="1"/>
</dbReference>
<accession>A0A1G9QYL4</accession>
<keyword evidence="2 6" id="KW-0698">rRNA processing</keyword>
<evidence type="ECO:0000256" key="3">
    <source>
        <dbReference type="ARBA" id="ARBA00022603"/>
    </source>
</evidence>
<dbReference type="FunFam" id="3.30.950.10:FF:000002">
    <property type="entry name" value="Ribosomal RNA small subunit methyltransferase I"/>
    <property type="match status" value="1"/>
</dbReference>
<keyword evidence="9" id="KW-1185">Reference proteome</keyword>
<evidence type="ECO:0000256" key="5">
    <source>
        <dbReference type="ARBA" id="ARBA00022691"/>
    </source>
</evidence>
<evidence type="ECO:0000313" key="8">
    <source>
        <dbReference type="EMBL" id="SDM16043.1"/>
    </source>
</evidence>
<dbReference type="CDD" id="cd11648">
    <property type="entry name" value="RsmI"/>
    <property type="match status" value="1"/>
</dbReference>
<evidence type="ECO:0000259" key="7">
    <source>
        <dbReference type="Pfam" id="PF00590"/>
    </source>
</evidence>
<comment type="function">
    <text evidence="6">Catalyzes the 2'-O-methylation of the ribose of cytidine 1402 (C1402) in 16S rRNA.</text>
</comment>
<protein>
    <recommendedName>
        <fullName evidence="6">Ribosomal RNA small subunit methyltransferase I</fullName>
        <ecNumber evidence="6">2.1.1.198</ecNumber>
    </recommendedName>
    <alternativeName>
        <fullName evidence="6">16S rRNA 2'-O-ribose C1402 methyltransferase</fullName>
    </alternativeName>
    <alternativeName>
        <fullName evidence="6">rRNA (cytidine-2'-O-)-methyltransferase RsmI</fullName>
    </alternativeName>
</protein>
<proteinExistence type="inferred from homology"/>
<comment type="similarity">
    <text evidence="6">Belongs to the methyltransferase superfamily. RsmI family.</text>
</comment>
<comment type="subcellular location">
    <subcellularLocation>
        <location evidence="6">Cytoplasm</location>
    </subcellularLocation>
</comment>
<evidence type="ECO:0000256" key="6">
    <source>
        <dbReference type="HAMAP-Rule" id="MF_01877"/>
    </source>
</evidence>
<dbReference type="InterPro" id="IPR000878">
    <property type="entry name" value="4pyrrol_Mease"/>
</dbReference>
<keyword evidence="1 6" id="KW-0963">Cytoplasm</keyword>
<name>A0A1G9QYL4_9FIRM</name>
<reference evidence="8 9" key="1">
    <citation type="submission" date="2016-10" db="EMBL/GenBank/DDBJ databases">
        <authorList>
            <person name="de Groot N.N."/>
        </authorList>
    </citation>
    <scope>NUCLEOTIDE SEQUENCE [LARGE SCALE GENOMIC DNA]</scope>
    <source>
        <strain evidence="8 9">SLAS-1</strain>
    </source>
</reference>
<dbReference type="GO" id="GO:0070677">
    <property type="term" value="F:rRNA (cytosine-2'-O-)-methyltransferase activity"/>
    <property type="evidence" value="ECO:0007669"/>
    <property type="project" value="UniProtKB-UniRule"/>
</dbReference>
<dbReference type="SUPFAM" id="SSF53790">
    <property type="entry name" value="Tetrapyrrole methylase"/>
    <property type="match status" value="1"/>
</dbReference>
<comment type="catalytic activity">
    <reaction evidence="6">
        <text>cytidine(1402) in 16S rRNA + S-adenosyl-L-methionine = 2'-O-methylcytidine(1402) in 16S rRNA + S-adenosyl-L-homocysteine + H(+)</text>
        <dbReference type="Rhea" id="RHEA:42924"/>
        <dbReference type="Rhea" id="RHEA-COMP:10285"/>
        <dbReference type="Rhea" id="RHEA-COMP:10286"/>
        <dbReference type="ChEBI" id="CHEBI:15378"/>
        <dbReference type="ChEBI" id="CHEBI:57856"/>
        <dbReference type="ChEBI" id="CHEBI:59789"/>
        <dbReference type="ChEBI" id="CHEBI:74495"/>
        <dbReference type="ChEBI" id="CHEBI:82748"/>
        <dbReference type="EC" id="2.1.1.198"/>
    </reaction>
</comment>
<feature type="domain" description="Tetrapyrrole methylase" evidence="7">
    <location>
        <begin position="12"/>
        <end position="206"/>
    </location>
</feature>
<keyword evidence="5 6" id="KW-0949">S-adenosyl-L-methionine</keyword>
<dbReference type="NCBIfam" id="TIGR00096">
    <property type="entry name" value="16S rRNA (cytidine(1402)-2'-O)-methyltransferase"/>
    <property type="match status" value="1"/>
</dbReference>
<dbReference type="InterPro" id="IPR018063">
    <property type="entry name" value="SAM_MeTrfase_RsmI_CS"/>
</dbReference>
<dbReference type="AlphaFoldDB" id="A0A1G9QYL4"/>
<dbReference type="Gene3D" id="3.40.1010.10">
    <property type="entry name" value="Cobalt-precorrin-4 Transmethylase, Domain 1"/>
    <property type="match status" value="1"/>
</dbReference>
<evidence type="ECO:0000256" key="1">
    <source>
        <dbReference type="ARBA" id="ARBA00022490"/>
    </source>
</evidence>
<dbReference type="InterPro" id="IPR035996">
    <property type="entry name" value="4pyrrol_Methylase_sf"/>
</dbReference>
<dbReference type="InterPro" id="IPR014776">
    <property type="entry name" value="4pyrrole_Mease_sub2"/>
</dbReference>
<evidence type="ECO:0000256" key="2">
    <source>
        <dbReference type="ARBA" id="ARBA00022552"/>
    </source>
</evidence>
<dbReference type="InterPro" id="IPR014777">
    <property type="entry name" value="4pyrrole_Mease_sub1"/>
</dbReference>
<keyword evidence="3 6" id="KW-0489">Methyltransferase</keyword>
<dbReference type="HAMAP" id="MF_01877">
    <property type="entry name" value="16SrRNA_methyltr_I"/>
    <property type="match status" value="1"/>
</dbReference>
<dbReference type="PANTHER" id="PTHR46111">
    <property type="entry name" value="RIBOSOMAL RNA SMALL SUBUNIT METHYLTRANSFERASE I"/>
    <property type="match status" value="1"/>
</dbReference>
<dbReference type="FunFam" id="3.40.1010.10:FF:000002">
    <property type="entry name" value="Ribosomal RNA small subunit methyltransferase I"/>
    <property type="match status" value="1"/>
</dbReference>
<evidence type="ECO:0000256" key="4">
    <source>
        <dbReference type="ARBA" id="ARBA00022679"/>
    </source>
</evidence>
<dbReference type="OrthoDB" id="9809084at2"/>
<dbReference type="RefSeq" id="WP_089761144.1">
    <property type="nucleotide sequence ID" value="NZ_FNGO01000019.1"/>
</dbReference>
<dbReference type="PANTHER" id="PTHR46111:SF1">
    <property type="entry name" value="RIBOSOMAL RNA SMALL SUBUNIT METHYLTRANSFERASE I"/>
    <property type="match status" value="1"/>
</dbReference>
<dbReference type="InterPro" id="IPR008189">
    <property type="entry name" value="rRNA_ssu_MeTfrase_I"/>
</dbReference>
<dbReference type="PROSITE" id="PS01296">
    <property type="entry name" value="RSMI"/>
    <property type="match status" value="1"/>
</dbReference>
<organism evidence="8 9">
    <name type="scientific">Halarsenatibacter silvermanii</name>
    <dbReference type="NCBI Taxonomy" id="321763"/>
    <lineage>
        <taxon>Bacteria</taxon>
        <taxon>Bacillati</taxon>
        <taxon>Bacillota</taxon>
        <taxon>Clostridia</taxon>
        <taxon>Halanaerobiales</taxon>
        <taxon>Halarsenatibacteraceae</taxon>
        <taxon>Halarsenatibacter</taxon>
    </lineage>
</organism>
<sequence>MNDELDSDQKKIFICPTPIGNLRDITLRALDILRQVDVIACEDTRRTGGLLSHYDIETDMISYHEHNARKRCQELLEKMKRGKEVALVSDAGTPGISDPGRHLISEAIEAGIEVIPLPGPTALIPALVASGLLSDRFVFEGFLPKKGGERQNRLKALKREKRTSVLYESPYRTIATISDLAEIMPARNLTLIREISKIHEEKLYGTCAGLSERLTQEDVRGEVVLVLAGKEEADEKAGYEHLSIVEHVRRLMDEGYPKKEAIKIVAEERELSRSEVYEEAIAIDARPEES</sequence>
<keyword evidence="4 6" id="KW-0808">Transferase</keyword>
<dbReference type="Gene3D" id="3.30.950.10">
    <property type="entry name" value="Methyltransferase, Cobalt-precorrin-4 Transmethylase, Domain 2"/>
    <property type="match status" value="1"/>
</dbReference>
<dbReference type="EMBL" id="FNGO01000019">
    <property type="protein sequence ID" value="SDM16043.1"/>
    <property type="molecule type" value="Genomic_DNA"/>
</dbReference>
<evidence type="ECO:0000313" key="9">
    <source>
        <dbReference type="Proteomes" id="UP000199476"/>
    </source>
</evidence>
<dbReference type="EC" id="2.1.1.198" evidence="6"/>